<dbReference type="EMBL" id="GBXM01060287">
    <property type="protein sequence ID" value="JAH48290.1"/>
    <property type="molecule type" value="Transcribed_RNA"/>
</dbReference>
<reference evidence="1" key="1">
    <citation type="submission" date="2014-11" db="EMBL/GenBank/DDBJ databases">
        <authorList>
            <person name="Amaro Gonzalez C."/>
        </authorList>
    </citation>
    <scope>NUCLEOTIDE SEQUENCE</scope>
</reference>
<protein>
    <submittedName>
        <fullName evidence="1">Uncharacterized protein</fullName>
    </submittedName>
</protein>
<name>A0A0E9T5Q9_ANGAN</name>
<accession>A0A0E9T5Q9</accession>
<sequence length="29" mass="3381">MELQLDVPPESEILYNMHSVLICTIEHLI</sequence>
<evidence type="ECO:0000313" key="1">
    <source>
        <dbReference type="EMBL" id="JAH48290.1"/>
    </source>
</evidence>
<dbReference type="AlphaFoldDB" id="A0A0E9T5Q9"/>
<reference evidence="1" key="2">
    <citation type="journal article" date="2015" name="Fish Shellfish Immunol.">
        <title>Early steps in the European eel (Anguilla anguilla)-Vibrio vulnificus interaction in the gills: Role of the RtxA13 toxin.</title>
        <authorList>
            <person name="Callol A."/>
            <person name="Pajuelo D."/>
            <person name="Ebbesson L."/>
            <person name="Teles M."/>
            <person name="MacKenzie S."/>
            <person name="Amaro C."/>
        </authorList>
    </citation>
    <scope>NUCLEOTIDE SEQUENCE</scope>
</reference>
<organism evidence="1">
    <name type="scientific">Anguilla anguilla</name>
    <name type="common">European freshwater eel</name>
    <name type="synonym">Muraena anguilla</name>
    <dbReference type="NCBI Taxonomy" id="7936"/>
    <lineage>
        <taxon>Eukaryota</taxon>
        <taxon>Metazoa</taxon>
        <taxon>Chordata</taxon>
        <taxon>Craniata</taxon>
        <taxon>Vertebrata</taxon>
        <taxon>Euteleostomi</taxon>
        <taxon>Actinopterygii</taxon>
        <taxon>Neopterygii</taxon>
        <taxon>Teleostei</taxon>
        <taxon>Anguilliformes</taxon>
        <taxon>Anguillidae</taxon>
        <taxon>Anguilla</taxon>
    </lineage>
</organism>
<proteinExistence type="predicted"/>